<dbReference type="Proteomes" id="UP000008635">
    <property type="component" value="Chromosome"/>
</dbReference>
<protein>
    <submittedName>
        <fullName evidence="6">Transcriptional regulator, DeoR family</fullName>
    </submittedName>
</protein>
<dbReference type="InterPro" id="IPR018356">
    <property type="entry name" value="Tscrpt_reg_HTH_DeoR_CS"/>
</dbReference>
<dbReference type="eggNOG" id="COG1349">
    <property type="taxonomic scope" value="Bacteria"/>
</dbReference>
<dbReference type="InterPro" id="IPR037171">
    <property type="entry name" value="NagB/RpiA_transferase-like"/>
</dbReference>
<keyword evidence="1" id="KW-0805">Transcription regulation</keyword>
<dbReference type="SMART" id="SM00420">
    <property type="entry name" value="HTH_DEOR"/>
    <property type="match status" value="1"/>
</dbReference>
<evidence type="ECO:0000256" key="1">
    <source>
        <dbReference type="ARBA" id="ARBA00023015"/>
    </source>
</evidence>
<dbReference type="InterPro" id="IPR036390">
    <property type="entry name" value="WH_DNA-bd_sf"/>
</dbReference>
<proteinExistence type="predicted"/>
<dbReference type="EMBL" id="CP002454">
    <property type="protein sequence ID" value="ADV66078.1"/>
    <property type="molecule type" value="Genomic_DNA"/>
</dbReference>
<dbReference type="GO" id="GO:0003700">
    <property type="term" value="F:DNA-binding transcription factor activity"/>
    <property type="evidence" value="ECO:0007669"/>
    <property type="project" value="InterPro"/>
</dbReference>
<dbReference type="SUPFAM" id="SSF46785">
    <property type="entry name" value="Winged helix' DNA-binding domain"/>
    <property type="match status" value="1"/>
</dbReference>
<evidence type="ECO:0000256" key="2">
    <source>
        <dbReference type="ARBA" id="ARBA00023125"/>
    </source>
</evidence>
<reference evidence="6 7" key="1">
    <citation type="journal article" date="2011" name="Stand. Genomic Sci.">
        <title>Complete genome sequence of Deinococcus maricopensis type strain (LB-34).</title>
        <authorList>
            <person name="Pukall R."/>
            <person name="Zeytun A."/>
            <person name="Lucas S."/>
            <person name="Lapidus A."/>
            <person name="Hammon N."/>
            <person name="Deshpande S."/>
            <person name="Nolan M."/>
            <person name="Cheng J.F."/>
            <person name="Pitluck S."/>
            <person name="Liolios K."/>
            <person name="Pagani I."/>
            <person name="Mikhailova N."/>
            <person name="Ivanova N."/>
            <person name="Mavromatis K."/>
            <person name="Pati A."/>
            <person name="Tapia R."/>
            <person name="Han C."/>
            <person name="Goodwin L."/>
            <person name="Chen A."/>
            <person name="Palaniappan K."/>
            <person name="Land M."/>
            <person name="Hauser L."/>
            <person name="Chang Y.J."/>
            <person name="Jeffries C.D."/>
            <person name="Brambilla E.M."/>
            <person name="Rohde M."/>
            <person name="Goker M."/>
            <person name="Detter J.C."/>
            <person name="Woyke T."/>
            <person name="Bristow J."/>
            <person name="Eisen J.A."/>
            <person name="Markowitz V."/>
            <person name="Hugenholtz P."/>
            <person name="Kyrpides N.C."/>
            <person name="Klenk H.P."/>
        </authorList>
    </citation>
    <scope>NUCLEOTIDE SEQUENCE [LARGE SCALE GENOMIC DNA]</scope>
    <source>
        <strain evidence="7">DSM 21211 / LMG 22137 / NRRL B-23946 / LB-34</strain>
    </source>
</reference>
<reference evidence="7" key="2">
    <citation type="submission" date="2011-01" db="EMBL/GenBank/DDBJ databases">
        <title>The complete genome of Deinococcus maricopensis DSM 21211.</title>
        <authorList>
            <consortium name="US DOE Joint Genome Institute (JGI-PGF)"/>
            <person name="Lucas S."/>
            <person name="Copeland A."/>
            <person name="Lapidus A."/>
            <person name="Goodwin L."/>
            <person name="Pitluck S."/>
            <person name="Kyrpides N."/>
            <person name="Mavromatis K."/>
            <person name="Pagani I."/>
            <person name="Ivanova N."/>
            <person name="Ovchinnikova G."/>
            <person name="Zeytun A."/>
            <person name="Detter J.C."/>
            <person name="Han C."/>
            <person name="Land M."/>
            <person name="Hauser L."/>
            <person name="Markowitz V."/>
            <person name="Cheng J.-F."/>
            <person name="Hugenholtz P."/>
            <person name="Woyke T."/>
            <person name="Wu D."/>
            <person name="Pukall R."/>
            <person name="Gehrich-Schroeter G."/>
            <person name="Brambilla E."/>
            <person name="Klenk H.-P."/>
            <person name="Eisen J.A."/>
        </authorList>
    </citation>
    <scope>NUCLEOTIDE SEQUENCE [LARGE SCALE GENOMIC DNA]</scope>
    <source>
        <strain evidence="7">DSM 21211 / LMG 22137 / NRRL B-23946 / LB-34</strain>
    </source>
</reference>
<accession>E8U4T9</accession>
<dbReference type="OrthoDB" id="9797223at2"/>
<dbReference type="GO" id="GO:0003677">
    <property type="term" value="F:DNA binding"/>
    <property type="evidence" value="ECO:0007669"/>
    <property type="project" value="UniProtKB-KW"/>
</dbReference>
<dbReference type="Pfam" id="PF00455">
    <property type="entry name" value="DeoRC"/>
    <property type="match status" value="1"/>
</dbReference>
<keyword evidence="2" id="KW-0238">DNA-binding</keyword>
<evidence type="ECO:0000313" key="6">
    <source>
        <dbReference type="EMBL" id="ADV66078.1"/>
    </source>
</evidence>
<dbReference type="RefSeq" id="WP_013555583.1">
    <property type="nucleotide sequence ID" value="NC_014958.1"/>
</dbReference>
<feature type="domain" description="HTH deoR-type" evidence="5">
    <location>
        <begin position="1"/>
        <end position="56"/>
    </location>
</feature>
<organism evidence="6 7">
    <name type="scientific">Deinococcus maricopensis (strain DSM 21211 / LMG 22137 / NRRL B-23946 / LB-34)</name>
    <dbReference type="NCBI Taxonomy" id="709986"/>
    <lineage>
        <taxon>Bacteria</taxon>
        <taxon>Thermotogati</taxon>
        <taxon>Deinococcota</taxon>
        <taxon>Deinococci</taxon>
        <taxon>Deinococcales</taxon>
        <taxon>Deinococcaceae</taxon>
        <taxon>Deinococcus</taxon>
    </lineage>
</organism>
<sequence>MRQRHIEILSQLQKRERVSVSELATLLGASEVTIRADLADLDEQGLLRRVRGGATRPLLPGNETPLEESSKHHATAKRRIGQAAAGLISNNDTIFLDVGSTTTEIARHLPLTLSGVTIVTNGLNIALELERLPNVRVVVTGGTLRRLQHSLVSPYGLELLSRFRPDKFFLGCNGVDAVQGVTNSNHEEAEIKTQMVAYARATYVVADHSKIGQVAAAAIAPLRDVHTLITDTRANAAHLQALRHTGLNIMSV</sequence>
<keyword evidence="3" id="KW-0804">Transcription</keyword>
<dbReference type="InterPro" id="IPR014036">
    <property type="entry name" value="DeoR-like_C"/>
</dbReference>
<dbReference type="PRINTS" id="PR00037">
    <property type="entry name" value="HTHLACR"/>
</dbReference>
<keyword evidence="7" id="KW-1185">Reference proteome</keyword>
<dbReference type="SMART" id="SM01134">
    <property type="entry name" value="DeoRC"/>
    <property type="match status" value="1"/>
</dbReference>
<evidence type="ECO:0000313" key="7">
    <source>
        <dbReference type="Proteomes" id="UP000008635"/>
    </source>
</evidence>
<evidence type="ECO:0000256" key="4">
    <source>
        <dbReference type="SAM" id="MobiDB-lite"/>
    </source>
</evidence>
<evidence type="ECO:0000256" key="3">
    <source>
        <dbReference type="ARBA" id="ARBA00023163"/>
    </source>
</evidence>
<dbReference type="InterPro" id="IPR001034">
    <property type="entry name" value="DeoR_HTH"/>
</dbReference>
<dbReference type="PROSITE" id="PS51000">
    <property type="entry name" value="HTH_DEOR_2"/>
    <property type="match status" value="1"/>
</dbReference>
<dbReference type="Gene3D" id="1.10.10.10">
    <property type="entry name" value="Winged helix-like DNA-binding domain superfamily/Winged helix DNA-binding domain"/>
    <property type="match status" value="1"/>
</dbReference>
<dbReference type="HOGENOM" id="CLU_060699_1_4_0"/>
<dbReference type="PANTHER" id="PTHR30363">
    <property type="entry name" value="HTH-TYPE TRANSCRIPTIONAL REGULATOR SRLR-RELATED"/>
    <property type="match status" value="1"/>
</dbReference>
<gene>
    <name evidence="6" type="ordered locus">Deima_0418</name>
</gene>
<dbReference type="PROSITE" id="PS00894">
    <property type="entry name" value="HTH_DEOR_1"/>
    <property type="match status" value="1"/>
</dbReference>
<evidence type="ECO:0000259" key="5">
    <source>
        <dbReference type="PROSITE" id="PS51000"/>
    </source>
</evidence>
<name>E8U4T9_DEIML</name>
<dbReference type="KEGG" id="dmr:Deima_0418"/>
<dbReference type="InterPro" id="IPR050313">
    <property type="entry name" value="Carb_Metab_HTH_regulators"/>
</dbReference>
<dbReference type="AlphaFoldDB" id="E8U4T9"/>
<dbReference type="PANTHER" id="PTHR30363:SF44">
    <property type="entry name" value="AGA OPERON TRANSCRIPTIONAL REPRESSOR-RELATED"/>
    <property type="match status" value="1"/>
</dbReference>
<dbReference type="SUPFAM" id="SSF100950">
    <property type="entry name" value="NagB/RpiA/CoA transferase-like"/>
    <property type="match status" value="1"/>
</dbReference>
<dbReference type="InterPro" id="IPR036388">
    <property type="entry name" value="WH-like_DNA-bd_sf"/>
</dbReference>
<dbReference type="STRING" id="709986.Deima_0418"/>
<dbReference type="Gene3D" id="3.40.50.1360">
    <property type="match status" value="1"/>
</dbReference>
<feature type="region of interest" description="Disordered" evidence="4">
    <location>
        <begin position="52"/>
        <end position="75"/>
    </location>
</feature>
<dbReference type="Pfam" id="PF08220">
    <property type="entry name" value="HTH_DeoR"/>
    <property type="match status" value="1"/>
</dbReference>